<reference evidence="1" key="5">
    <citation type="journal article" date="2002" name="Nature">
        <title>Analysis of the mouse transcriptome based on functional annotation of 60,770 full-length cDNAs.</title>
        <authorList>
            <consortium name="The FANTOM Consortium and the RIKEN Genome Exploration Research Group Phase I and II Team"/>
        </authorList>
    </citation>
    <scope>NUCLEOTIDE SEQUENCE</scope>
    <source>
        <strain evidence="1">C57BL/6</strain>
        <tissue evidence="1">Brain</tissue>
    </source>
</reference>
<protein>
    <submittedName>
        <fullName evidence="1">Uncharacterized protein</fullName>
    </submittedName>
</protein>
<name>Q3UHD0_MOUSE</name>
<evidence type="ECO:0000313" key="2">
    <source>
        <dbReference type="MGI" id="MGI:3642011"/>
    </source>
</evidence>
<reference evidence="1" key="6">
    <citation type="submission" date="2004-03" db="EMBL/GenBank/DDBJ databases">
        <authorList>
            <person name="Arakawa T."/>
            <person name="Carninci P."/>
            <person name="Fukuda S."/>
            <person name="Hashizume W."/>
            <person name="Hayashida K."/>
            <person name="Hori F."/>
            <person name="Iida J."/>
            <person name="Imamura K."/>
            <person name="Imotani K."/>
            <person name="Itoh M."/>
            <person name="Kanagawa S."/>
            <person name="Kawai J."/>
            <person name="Kojima M."/>
            <person name="Konno H."/>
            <person name="Murata M."/>
            <person name="Nakamura M."/>
            <person name="Ninomiya N."/>
            <person name="Nishiyori H."/>
            <person name="Nomura K."/>
            <person name="Ohno M."/>
            <person name="Sakazume N."/>
            <person name="Sano H."/>
            <person name="Sasaki D."/>
            <person name="Shibata K."/>
            <person name="Shiraki T."/>
            <person name="Tagami M."/>
            <person name="Tagami Y."/>
            <person name="Waki K."/>
            <person name="Watahiki A."/>
            <person name="Muramatsu M."/>
            <person name="Hayashizaki Y."/>
        </authorList>
    </citation>
    <scope>NUCLEOTIDE SEQUENCE</scope>
    <source>
        <strain evidence="1">C57BL/6</strain>
        <tissue evidence="1">Brain</tissue>
    </source>
</reference>
<organism evidence="1">
    <name type="scientific">Mus musculus</name>
    <name type="common">Mouse</name>
    <dbReference type="NCBI Taxonomy" id="10090"/>
    <lineage>
        <taxon>Eukaryota</taxon>
        <taxon>Metazoa</taxon>
        <taxon>Chordata</taxon>
        <taxon>Craniata</taxon>
        <taxon>Vertebrata</taxon>
        <taxon>Euteleostomi</taxon>
        <taxon>Mammalia</taxon>
        <taxon>Eutheria</taxon>
        <taxon>Euarchontoglires</taxon>
        <taxon>Glires</taxon>
        <taxon>Rodentia</taxon>
        <taxon>Myomorpha</taxon>
        <taxon>Muroidea</taxon>
        <taxon>Muridae</taxon>
        <taxon>Murinae</taxon>
        <taxon>Mus</taxon>
        <taxon>Mus</taxon>
    </lineage>
</organism>
<dbReference type="AGR" id="MGI:3642011"/>
<gene>
    <name evidence="2" type="primary">Gm10432</name>
</gene>
<dbReference type="MGI" id="MGI:3642011">
    <property type="gene designation" value="Gm10432"/>
</dbReference>
<reference evidence="1" key="7">
    <citation type="journal article" date="2005" name="Science">
        <title>The Transcriptional Landscape of the Mammalian Genome.</title>
        <authorList>
            <consortium name="The FANTOM Consortium"/>
            <consortium name="Riken Genome Exploration Research Group and Genome Science Group (Genome Network Project Core Group)"/>
        </authorList>
    </citation>
    <scope>NUCLEOTIDE SEQUENCE</scope>
    <source>
        <strain evidence="1">C57BL/6</strain>
        <tissue evidence="1">Brain</tissue>
    </source>
</reference>
<reference evidence="1" key="3">
    <citation type="journal article" date="2000" name="Genome Res.">
        <title>RIKEN integrated sequence analysis (RISA) system--384-format sequencing pipeline with 384 multicapillary sequencer.</title>
        <authorList>
            <person name="Shibata K."/>
            <person name="Itoh M."/>
            <person name="Aizawa K."/>
            <person name="Nagaoka S."/>
            <person name="Sasaki N."/>
            <person name="Carninci P."/>
            <person name="Konno H."/>
            <person name="Akiyama J."/>
            <person name="Nishi K."/>
            <person name="Kitsunai T."/>
            <person name="Tashiro H."/>
            <person name="Itoh M."/>
            <person name="Sumi N."/>
            <person name="Ishii Y."/>
            <person name="Nakamura S."/>
            <person name="Hazama M."/>
            <person name="Nishine T."/>
            <person name="Harada A."/>
            <person name="Yamamoto R."/>
            <person name="Matsumoto H."/>
            <person name="Sakaguchi S."/>
            <person name="Ikegami T."/>
            <person name="Kashiwagi K."/>
            <person name="Fujiwake S."/>
            <person name="Inoue K."/>
            <person name="Togawa Y."/>
            <person name="Izawa M."/>
            <person name="Ohara E."/>
            <person name="Watahiki M."/>
            <person name="Yoneda Y."/>
            <person name="Ishikawa T."/>
            <person name="Ozawa K."/>
            <person name="Tanaka T."/>
            <person name="Matsuura S."/>
            <person name="Kawai J."/>
            <person name="Okazaki Y."/>
            <person name="Muramatsu M."/>
            <person name="Inoue Y."/>
            <person name="Kira A."/>
            <person name="Hayashizaki Y."/>
        </authorList>
    </citation>
    <scope>NUCLEOTIDE SEQUENCE</scope>
    <source>
        <strain evidence="1">C57BL/6</strain>
        <tissue evidence="1">Brain</tissue>
    </source>
</reference>
<dbReference type="AlphaFoldDB" id="Q3UHD0"/>
<sequence>MQEPCHFWLWRWKEVCDESSPETGTLGGMAFPSDTLRWTPSCLRLGFDSIEPTSDFPQSCKGSKWVQFQSDHAALGHLVPAGKGL</sequence>
<reference evidence="1" key="8">
    <citation type="journal article" date="2005" name="Science">
        <title>Antisense Transcription in the Mammalian Transcriptome.</title>
        <authorList>
            <consortium name="RIKEN Genome Exploration Research Group and Genome Science Group (Genome Network Project Core Group) and the FANTOM Consortium"/>
        </authorList>
    </citation>
    <scope>NUCLEOTIDE SEQUENCE</scope>
    <source>
        <strain evidence="1">C57BL/6</strain>
        <tissue evidence="1">Brain</tissue>
    </source>
</reference>
<reference evidence="1" key="1">
    <citation type="journal article" date="1999" name="Methods Enzymol.">
        <title>High-efficiency full-length cDNA cloning.</title>
        <authorList>
            <person name="Carninci P."/>
            <person name="Hayashizaki Y."/>
        </authorList>
    </citation>
    <scope>NUCLEOTIDE SEQUENCE</scope>
    <source>
        <strain evidence="1">C57BL/6</strain>
        <tissue evidence="1">Brain</tissue>
    </source>
</reference>
<evidence type="ECO:0000313" key="1">
    <source>
        <dbReference type="EMBL" id="BAE27927.1"/>
    </source>
</evidence>
<proteinExistence type="evidence at transcript level"/>
<reference evidence="1" key="4">
    <citation type="journal article" date="2001" name="Nature">
        <title>Functional annotation of a full-length mouse cDNA collection.</title>
        <authorList>
            <consortium name="The RIKEN Genome Exploration Research Group Phase II Team and the FANTOM Consortium"/>
        </authorList>
    </citation>
    <scope>NUCLEOTIDE SEQUENCE</scope>
    <source>
        <strain evidence="1">C57BL/6</strain>
        <tissue evidence="1">Brain</tissue>
    </source>
</reference>
<accession>Q3UHD0</accession>
<reference evidence="1" key="2">
    <citation type="journal article" date="2000" name="Genome Res.">
        <title>Normalization and subtraction of cap-trapper-selected cDNAs to prepare full-length cDNA libraries for rapid discovery of new genes.</title>
        <authorList>
            <person name="Carninci P."/>
            <person name="Shibata Y."/>
            <person name="Hayatsu N."/>
            <person name="Sugahara Y."/>
            <person name="Shibata K."/>
            <person name="Itoh M."/>
            <person name="Konno H."/>
            <person name="Okazaki Y."/>
            <person name="Muramatsu M."/>
            <person name="Hayashizaki Y."/>
        </authorList>
    </citation>
    <scope>NUCLEOTIDE SEQUENCE</scope>
    <source>
        <strain evidence="1">C57BL/6</strain>
        <tissue evidence="1">Brain</tissue>
    </source>
</reference>
<dbReference type="EMBL" id="AK147460">
    <property type="protein sequence ID" value="BAE27927.1"/>
    <property type="molecule type" value="mRNA"/>
</dbReference>